<comment type="caution">
    <text evidence="2">The sequence shown here is derived from an EMBL/GenBank/DDBJ whole genome shotgun (WGS) entry which is preliminary data.</text>
</comment>
<dbReference type="EMBL" id="JAAALK010000283">
    <property type="protein sequence ID" value="KAG8069672.1"/>
    <property type="molecule type" value="Genomic_DNA"/>
</dbReference>
<keyword evidence="3" id="KW-1185">Reference proteome</keyword>
<accession>A0A8J5SIH3</accession>
<protein>
    <submittedName>
        <fullName evidence="2">Uncharacterized protein</fullName>
    </submittedName>
</protein>
<reference evidence="2" key="1">
    <citation type="journal article" date="2021" name="bioRxiv">
        <title>Whole Genome Assembly and Annotation of Northern Wild Rice, Zizania palustris L., Supports a Whole Genome Duplication in the Zizania Genus.</title>
        <authorList>
            <person name="Haas M."/>
            <person name="Kono T."/>
            <person name="Macchietto M."/>
            <person name="Millas R."/>
            <person name="McGilp L."/>
            <person name="Shao M."/>
            <person name="Duquette J."/>
            <person name="Hirsch C.N."/>
            <person name="Kimball J."/>
        </authorList>
    </citation>
    <scope>NUCLEOTIDE SEQUENCE</scope>
    <source>
        <tissue evidence="2">Fresh leaf tissue</tissue>
    </source>
</reference>
<dbReference type="AlphaFoldDB" id="A0A8J5SIH3"/>
<reference evidence="2" key="2">
    <citation type="submission" date="2021-02" db="EMBL/GenBank/DDBJ databases">
        <authorList>
            <person name="Kimball J.A."/>
            <person name="Haas M.W."/>
            <person name="Macchietto M."/>
            <person name="Kono T."/>
            <person name="Duquette J."/>
            <person name="Shao M."/>
        </authorList>
    </citation>
    <scope>NUCLEOTIDE SEQUENCE</scope>
    <source>
        <tissue evidence="2">Fresh leaf tissue</tissue>
    </source>
</reference>
<evidence type="ECO:0000313" key="3">
    <source>
        <dbReference type="Proteomes" id="UP000729402"/>
    </source>
</evidence>
<evidence type="ECO:0000313" key="2">
    <source>
        <dbReference type="EMBL" id="KAG8069672.1"/>
    </source>
</evidence>
<dbReference type="Proteomes" id="UP000729402">
    <property type="component" value="Unassembled WGS sequence"/>
</dbReference>
<feature type="region of interest" description="Disordered" evidence="1">
    <location>
        <begin position="67"/>
        <end position="89"/>
    </location>
</feature>
<gene>
    <name evidence="2" type="ORF">GUJ93_ZPchr0006g45730</name>
</gene>
<name>A0A8J5SIH3_ZIZPA</name>
<proteinExistence type="predicted"/>
<organism evidence="2 3">
    <name type="scientific">Zizania palustris</name>
    <name type="common">Northern wild rice</name>
    <dbReference type="NCBI Taxonomy" id="103762"/>
    <lineage>
        <taxon>Eukaryota</taxon>
        <taxon>Viridiplantae</taxon>
        <taxon>Streptophyta</taxon>
        <taxon>Embryophyta</taxon>
        <taxon>Tracheophyta</taxon>
        <taxon>Spermatophyta</taxon>
        <taxon>Magnoliopsida</taxon>
        <taxon>Liliopsida</taxon>
        <taxon>Poales</taxon>
        <taxon>Poaceae</taxon>
        <taxon>BOP clade</taxon>
        <taxon>Oryzoideae</taxon>
        <taxon>Oryzeae</taxon>
        <taxon>Zizaniinae</taxon>
        <taxon>Zizania</taxon>
    </lineage>
</organism>
<sequence length="89" mass="8737">MGVIKEAKIKVEMVAGIGGSGAATIVAEMVGDGGGQAGEEASHQPCMHQPTPACNAIAIHPCFSSSSSAPSLLAPPPNAARSSTPRALG</sequence>
<evidence type="ECO:0000256" key="1">
    <source>
        <dbReference type="SAM" id="MobiDB-lite"/>
    </source>
</evidence>